<organism evidence="1 2">
    <name type="scientific">Colletotrichum scovillei</name>
    <dbReference type="NCBI Taxonomy" id="1209932"/>
    <lineage>
        <taxon>Eukaryota</taxon>
        <taxon>Fungi</taxon>
        <taxon>Dikarya</taxon>
        <taxon>Ascomycota</taxon>
        <taxon>Pezizomycotina</taxon>
        <taxon>Sordariomycetes</taxon>
        <taxon>Hypocreomycetidae</taxon>
        <taxon>Glomerellales</taxon>
        <taxon>Glomerellaceae</taxon>
        <taxon>Colletotrichum</taxon>
        <taxon>Colletotrichum acutatum species complex</taxon>
    </lineage>
</organism>
<dbReference type="Proteomes" id="UP000699042">
    <property type="component" value="Unassembled WGS sequence"/>
</dbReference>
<dbReference type="EMBL" id="JAESDN010000007">
    <property type="protein sequence ID" value="KAG7047493.1"/>
    <property type="molecule type" value="Genomic_DNA"/>
</dbReference>
<proteinExistence type="predicted"/>
<comment type="caution">
    <text evidence="1">The sequence shown here is derived from an EMBL/GenBank/DDBJ whole genome shotgun (WGS) entry which is preliminary data.</text>
</comment>
<feature type="non-terminal residue" evidence="1">
    <location>
        <position position="1"/>
    </location>
</feature>
<evidence type="ECO:0000313" key="1">
    <source>
        <dbReference type="EMBL" id="KAG7047493.1"/>
    </source>
</evidence>
<dbReference type="AlphaFoldDB" id="A0A9P7R0U0"/>
<name>A0A9P7R0U0_9PEZI</name>
<reference evidence="1" key="1">
    <citation type="submission" date="2021-05" db="EMBL/GenBank/DDBJ databases">
        <title>Comparative genomics of three Colletotrichum scovillei strains and genetic complementation revealed genes involved fungal growth and virulence on chili pepper.</title>
        <authorList>
            <person name="Hsieh D.-K."/>
            <person name="Chuang S.-C."/>
            <person name="Chen C.-Y."/>
            <person name="Chao Y.-T."/>
            <person name="Lu M.-Y.J."/>
            <person name="Lee M.-H."/>
            <person name="Shih M.-C."/>
        </authorList>
    </citation>
    <scope>NUCLEOTIDE SEQUENCE</scope>
    <source>
        <strain evidence="1">Coll-153</strain>
    </source>
</reference>
<protein>
    <submittedName>
        <fullName evidence="1">Uncharacterized protein</fullName>
    </submittedName>
</protein>
<keyword evidence="2" id="KW-1185">Reference proteome</keyword>
<sequence>KRYWRRALIALGRCSGRPRRSRLPSAIPCLWSISLSADGLDGENSR</sequence>
<gene>
    <name evidence="1" type="ORF">JMJ77_010843</name>
</gene>
<evidence type="ECO:0000313" key="2">
    <source>
        <dbReference type="Proteomes" id="UP000699042"/>
    </source>
</evidence>
<accession>A0A9P7R0U0</accession>